<gene>
    <name evidence="7" type="ORF">SLS62_003733</name>
</gene>
<dbReference type="InterPro" id="IPR026841">
    <property type="entry name" value="Aur1/Ipt1"/>
</dbReference>
<evidence type="ECO:0000313" key="8">
    <source>
        <dbReference type="Proteomes" id="UP001320420"/>
    </source>
</evidence>
<dbReference type="PANTHER" id="PTHR31310">
    <property type="match status" value="1"/>
</dbReference>
<dbReference type="InterPro" id="IPR052185">
    <property type="entry name" value="IPC_Synthase-Related"/>
</dbReference>
<evidence type="ECO:0000256" key="2">
    <source>
        <dbReference type="ARBA" id="ARBA00022692"/>
    </source>
</evidence>
<accession>A0AAN9UVC0</accession>
<dbReference type="Pfam" id="PF14378">
    <property type="entry name" value="PAP2_3"/>
    <property type="match status" value="1"/>
</dbReference>
<name>A0AAN9UVC0_9PEZI</name>
<evidence type="ECO:0000313" key="7">
    <source>
        <dbReference type="EMBL" id="KAK7754156.1"/>
    </source>
</evidence>
<feature type="transmembrane region" description="Helical" evidence="5">
    <location>
        <begin position="120"/>
        <end position="139"/>
    </location>
</feature>
<comment type="subcellular location">
    <subcellularLocation>
        <location evidence="1">Membrane</location>
        <topology evidence="1">Multi-pass membrane protein</topology>
    </subcellularLocation>
</comment>
<dbReference type="PANTHER" id="PTHR31310:SF7">
    <property type="entry name" value="PA-PHOSPHATASE RELATED-FAMILY PROTEIN DDB_G0268928"/>
    <property type="match status" value="1"/>
</dbReference>
<dbReference type="Proteomes" id="UP001320420">
    <property type="component" value="Unassembled WGS sequence"/>
</dbReference>
<feature type="transmembrane region" description="Helical" evidence="5">
    <location>
        <begin position="216"/>
        <end position="235"/>
    </location>
</feature>
<keyword evidence="3 5" id="KW-1133">Transmembrane helix</keyword>
<evidence type="ECO:0000256" key="3">
    <source>
        <dbReference type="ARBA" id="ARBA00022989"/>
    </source>
</evidence>
<organism evidence="7 8">
    <name type="scientific">Diatrype stigma</name>
    <dbReference type="NCBI Taxonomy" id="117547"/>
    <lineage>
        <taxon>Eukaryota</taxon>
        <taxon>Fungi</taxon>
        <taxon>Dikarya</taxon>
        <taxon>Ascomycota</taxon>
        <taxon>Pezizomycotina</taxon>
        <taxon>Sordariomycetes</taxon>
        <taxon>Xylariomycetidae</taxon>
        <taxon>Xylariales</taxon>
        <taxon>Diatrypaceae</taxon>
        <taxon>Diatrype</taxon>
    </lineage>
</organism>
<keyword evidence="4 5" id="KW-0472">Membrane</keyword>
<evidence type="ECO:0000256" key="4">
    <source>
        <dbReference type="ARBA" id="ARBA00023136"/>
    </source>
</evidence>
<comment type="caution">
    <text evidence="7">The sequence shown here is derived from an EMBL/GenBank/DDBJ whole genome shotgun (WGS) entry which is preliminary data.</text>
</comment>
<protein>
    <recommendedName>
        <fullName evidence="6">Inositolphosphotransferase Aur1/Ipt1 domain-containing protein</fullName>
    </recommendedName>
</protein>
<keyword evidence="8" id="KW-1185">Reference proteome</keyword>
<sequence length="351" mass="40338">MIFRQTGAAAMAIGAFIEPLVVITLLSGGVYVNRNTNYSLTTRNHKRRDGDDRDVEASWVFLSAGSVSPAPRDNVTERGVPSSQSQESRWRTREIGIWYTKWQVKSPNTQVFRDYFLSRLLVKFPFLVEVWYWALIYWVRSDHGVWRQSGLTKHGQVYQLGRAFTALTLVEGTVNIARHHALQVIHLEQRLRIFWEPAIQQAFMKHATLMHWINRIYSFIHIPGTILFLGWLYYYTTVRNRVDERQENKDIGEVAGSPGGTALYQARRRTMAVCNLLAFIVFTAWPCMPPRLLGDPSAQGGDATEGRTYGFVDTVHGKEGESSVWTQNRFCNQYGICQLLTHAIYSRRNSR</sequence>
<keyword evidence="2 5" id="KW-0812">Transmembrane</keyword>
<evidence type="ECO:0000259" key="6">
    <source>
        <dbReference type="Pfam" id="PF14378"/>
    </source>
</evidence>
<evidence type="ECO:0000256" key="1">
    <source>
        <dbReference type="ARBA" id="ARBA00004141"/>
    </source>
</evidence>
<reference evidence="7 8" key="1">
    <citation type="submission" date="2024-02" db="EMBL/GenBank/DDBJ databases">
        <title>De novo assembly and annotation of 12 fungi associated with fruit tree decline syndrome in Ontario, Canada.</title>
        <authorList>
            <person name="Sulman M."/>
            <person name="Ellouze W."/>
            <person name="Ilyukhin E."/>
        </authorList>
    </citation>
    <scope>NUCLEOTIDE SEQUENCE [LARGE SCALE GENOMIC DNA]</scope>
    <source>
        <strain evidence="7 8">M11/M66-122</strain>
    </source>
</reference>
<dbReference type="AlphaFoldDB" id="A0AAN9UVC0"/>
<dbReference type="GO" id="GO:0016020">
    <property type="term" value="C:membrane"/>
    <property type="evidence" value="ECO:0007669"/>
    <property type="project" value="UniProtKB-SubCell"/>
</dbReference>
<dbReference type="EMBL" id="JAKJXP020000022">
    <property type="protein sequence ID" value="KAK7754156.1"/>
    <property type="molecule type" value="Genomic_DNA"/>
</dbReference>
<feature type="domain" description="Inositolphosphotransferase Aur1/Ipt1" evidence="6">
    <location>
        <begin position="183"/>
        <end position="240"/>
    </location>
</feature>
<evidence type="ECO:0000256" key="5">
    <source>
        <dbReference type="SAM" id="Phobius"/>
    </source>
</evidence>
<feature type="transmembrane region" description="Helical" evidence="5">
    <location>
        <begin position="6"/>
        <end position="32"/>
    </location>
</feature>
<proteinExistence type="predicted"/>